<gene>
    <name evidence="1" type="ORF">D1164_23485</name>
</gene>
<dbReference type="OrthoDB" id="736810at2"/>
<protein>
    <submittedName>
        <fullName evidence="1">Uncharacterized protein</fullName>
    </submittedName>
</protein>
<proteinExistence type="predicted"/>
<organism evidence="1 2">
    <name type="scientific">Mariniphaga sediminis</name>
    <dbReference type="NCBI Taxonomy" id="1628158"/>
    <lineage>
        <taxon>Bacteria</taxon>
        <taxon>Pseudomonadati</taxon>
        <taxon>Bacteroidota</taxon>
        <taxon>Bacteroidia</taxon>
        <taxon>Marinilabiliales</taxon>
        <taxon>Prolixibacteraceae</taxon>
        <taxon>Mariniphaga</taxon>
    </lineage>
</organism>
<comment type="caution">
    <text evidence="1">The sequence shown here is derived from an EMBL/GenBank/DDBJ whole genome shotgun (WGS) entry which is preliminary data.</text>
</comment>
<evidence type="ECO:0000313" key="2">
    <source>
        <dbReference type="Proteomes" id="UP000266441"/>
    </source>
</evidence>
<name>A0A399CU78_9BACT</name>
<accession>A0A399CU78</accession>
<evidence type="ECO:0000313" key="1">
    <source>
        <dbReference type="EMBL" id="RIH62718.1"/>
    </source>
</evidence>
<dbReference type="Proteomes" id="UP000266441">
    <property type="component" value="Unassembled WGS sequence"/>
</dbReference>
<sequence length="356" mass="42143">MKRIIFILITFWVSTSYIWSQEHNVRIEIQLIGYDGFSPFKYSISNGNYYNNYSSIKPDSSGLIVILKKIDSIKFFHFHFRNKNEERTFYECRLILQPDNNYSIICKSHEYDDSEIPYSPDIFSWKMDNGDQLSNYKMDLGQMYYNLFDNATEGWIYRKEWDLLQPDSLLDKLAVRTNKQLEVYQNLLNSGEINNEFYEIAKLNVEYFNAYRLASTIESTWFLPRVFAIKDSLTNNKLIDVYKQLFKLYPVKGKRLEDLFVSERFIDVYLNYLESFKNGTFSVPEKGTDWRSSRIEDIKPYISPKVYQNYKVRNSVNKVGSLALKSSIRAKSFLDSNPEMKQTIYGDLLENIISVH</sequence>
<reference evidence="1 2" key="1">
    <citation type="journal article" date="2015" name="Int. J. Syst. Evol. Microbiol.">
        <title>Mariniphaga sediminis sp. nov., isolated from coastal sediment.</title>
        <authorList>
            <person name="Wang F.Q."/>
            <person name="Shen Q.Y."/>
            <person name="Chen G.J."/>
            <person name="Du Z.J."/>
        </authorList>
    </citation>
    <scope>NUCLEOTIDE SEQUENCE [LARGE SCALE GENOMIC DNA]</scope>
    <source>
        <strain evidence="1 2">SY21</strain>
    </source>
</reference>
<keyword evidence="2" id="KW-1185">Reference proteome</keyword>
<dbReference type="EMBL" id="QWET01000051">
    <property type="protein sequence ID" value="RIH62718.1"/>
    <property type="molecule type" value="Genomic_DNA"/>
</dbReference>
<dbReference type="AlphaFoldDB" id="A0A399CU78"/>
<dbReference type="RefSeq" id="WP_119352340.1">
    <property type="nucleotide sequence ID" value="NZ_QWET01000051.1"/>
</dbReference>